<dbReference type="OrthoDB" id="6051552at2759"/>
<dbReference type="EMBL" id="VSRR010000909">
    <property type="protein sequence ID" value="MPC20774.1"/>
    <property type="molecule type" value="Genomic_DNA"/>
</dbReference>
<evidence type="ECO:0000313" key="3">
    <source>
        <dbReference type="Proteomes" id="UP000324222"/>
    </source>
</evidence>
<dbReference type="Proteomes" id="UP000324222">
    <property type="component" value="Unassembled WGS sequence"/>
</dbReference>
<gene>
    <name evidence="2" type="ORF">E2C01_013731</name>
</gene>
<proteinExistence type="predicted"/>
<keyword evidence="1" id="KW-0732">Signal</keyword>
<comment type="caution">
    <text evidence="2">The sequence shown here is derived from an EMBL/GenBank/DDBJ whole genome shotgun (WGS) entry which is preliminary data.</text>
</comment>
<organism evidence="2 3">
    <name type="scientific">Portunus trituberculatus</name>
    <name type="common">Swimming crab</name>
    <name type="synonym">Neptunus trituberculatus</name>
    <dbReference type="NCBI Taxonomy" id="210409"/>
    <lineage>
        <taxon>Eukaryota</taxon>
        <taxon>Metazoa</taxon>
        <taxon>Ecdysozoa</taxon>
        <taxon>Arthropoda</taxon>
        <taxon>Crustacea</taxon>
        <taxon>Multicrustacea</taxon>
        <taxon>Malacostraca</taxon>
        <taxon>Eumalacostraca</taxon>
        <taxon>Eucarida</taxon>
        <taxon>Decapoda</taxon>
        <taxon>Pleocyemata</taxon>
        <taxon>Brachyura</taxon>
        <taxon>Eubrachyura</taxon>
        <taxon>Portunoidea</taxon>
        <taxon>Portunidae</taxon>
        <taxon>Portuninae</taxon>
        <taxon>Portunus</taxon>
    </lineage>
</organism>
<dbReference type="AlphaFoldDB" id="A0A5B7DHV2"/>
<name>A0A5B7DHV2_PORTR</name>
<feature type="chain" id="PRO_5022916778" evidence="1">
    <location>
        <begin position="22"/>
        <end position="107"/>
    </location>
</feature>
<evidence type="ECO:0000313" key="2">
    <source>
        <dbReference type="EMBL" id="MPC20774.1"/>
    </source>
</evidence>
<sequence length="107" mass="12377">MTRWWGLVAAVVVVVCRVTQATEATQAAGPLTKDDLDFLQQQVEKDERLDQVAKILEREGTYAFRNSRGEIAKVFLNMSRRQHHRNYLKWRPFQLIGLSSRVMAVMT</sequence>
<accession>A0A5B7DHV2</accession>
<keyword evidence="3" id="KW-1185">Reference proteome</keyword>
<reference evidence="2 3" key="1">
    <citation type="submission" date="2019-05" db="EMBL/GenBank/DDBJ databases">
        <title>Another draft genome of Portunus trituberculatus and its Hox gene families provides insights of decapod evolution.</title>
        <authorList>
            <person name="Jeong J.-H."/>
            <person name="Song I."/>
            <person name="Kim S."/>
            <person name="Choi T."/>
            <person name="Kim D."/>
            <person name="Ryu S."/>
            <person name="Kim W."/>
        </authorList>
    </citation>
    <scope>NUCLEOTIDE SEQUENCE [LARGE SCALE GENOMIC DNA]</scope>
    <source>
        <tissue evidence="2">Muscle</tissue>
    </source>
</reference>
<evidence type="ECO:0000256" key="1">
    <source>
        <dbReference type="SAM" id="SignalP"/>
    </source>
</evidence>
<feature type="signal peptide" evidence="1">
    <location>
        <begin position="1"/>
        <end position="21"/>
    </location>
</feature>
<protein>
    <submittedName>
        <fullName evidence="2">Uncharacterized protein</fullName>
    </submittedName>
</protein>